<accession>A0ABR9FRT1</accession>
<dbReference type="Pfam" id="PF13671">
    <property type="entry name" value="AAA_33"/>
    <property type="match status" value="1"/>
</dbReference>
<sequence>MLYIFGGLPGTGKSELSKYLASSIGAAYIRIDTIEQELRNAGFKNLYDEGYKIAFSTALDNLRNGLSVVADSTNPVGESRQAWISIAKQAEAPYKEIEIICSNTSEHRIRVENRKTDIPNLVLPNWESVILREYQLWHTANIVLDTAGKTPEQSKQELSKLLRSRNET</sequence>
<protein>
    <submittedName>
        <fullName evidence="1">AAA family ATPase</fullName>
    </submittedName>
</protein>
<gene>
    <name evidence="1" type="ORF">EI167_19265</name>
</gene>
<dbReference type="RefSeq" id="WP_192542910.1">
    <property type="nucleotide sequence ID" value="NZ_JBQDLW010000115.1"/>
</dbReference>
<proteinExistence type="predicted"/>
<keyword evidence="2" id="KW-1185">Reference proteome</keyword>
<dbReference type="SUPFAM" id="SSF52540">
    <property type="entry name" value="P-loop containing nucleoside triphosphate hydrolases"/>
    <property type="match status" value="1"/>
</dbReference>
<dbReference type="Proteomes" id="UP000707245">
    <property type="component" value="Unassembled WGS sequence"/>
</dbReference>
<evidence type="ECO:0000313" key="2">
    <source>
        <dbReference type="Proteomes" id="UP000707245"/>
    </source>
</evidence>
<organism evidence="1 2">
    <name type="scientific">Pseudoalteromonas prydzensis</name>
    <dbReference type="NCBI Taxonomy" id="182141"/>
    <lineage>
        <taxon>Bacteria</taxon>
        <taxon>Pseudomonadati</taxon>
        <taxon>Pseudomonadota</taxon>
        <taxon>Gammaproteobacteria</taxon>
        <taxon>Alteromonadales</taxon>
        <taxon>Pseudoalteromonadaceae</taxon>
        <taxon>Pseudoalteromonas</taxon>
    </lineage>
</organism>
<dbReference type="Gene3D" id="3.40.50.300">
    <property type="entry name" value="P-loop containing nucleotide triphosphate hydrolases"/>
    <property type="match status" value="1"/>
</dbReference>
<dbReference type="PANTHER" id="PTHR37807">
    <property type="entry name" value="OS07G0160300 PROTEIN"/>
    <property type="match status" value="1"/>
</dbReference>
<evidence type="ECO:0000313" key="1">
    <source>
        <dbReference type="EMBL" id="MBE0459534.1"/>
    </source>
</evidence>
<reference evidence="1 2" key="1">
    <citation type="submission" date="2020-07" db="EMBL/GenBank/DDBJ databases">
        <title>Halophilic bacteria isolated from french cheeses.</title>
        <authorList>
            <person name="Kothe C.I."/>
            <person name="Farah-Kraiem B."/>
            <person name="Renault P."/>
            <person name="Dridi B."/>
        </authorList>
    </citation>
    <scope>NUCLEOTIDE SEQUENCE [LARGE SCALE GENOMIC DNA]</scope>
    <source>
        <strain evidence="1 2">FME14</strain>
    </source>
</reference>
<dbReference type="InterPro" id="IPR027417">
    <property type="entry name" value="P-loop_NTPase"/>
</dbReference>
<name>A0ABR9FRT1_9GAMM</name>
<dbReference type="PANTHER" id="PTHR37807:SF3">
    <property type="entry name" value="OS07G0160300 PROTEIN"/>
    <property type="match status" value="1"/>
</dbReference>
<comment type="caution">
    <text evidence="1">The sequence shown here is derived from an EMBL/GenBank/DDBJ whole genome shotgun (WGS) entry which is preliminary data.</text>
</comment>
<dbReference type="EMBL" id="RRZA01000087">
    <property type="protein sequence ID" value="MBE0459534.1"/>
    <property type="molecule type" value="Genomic_DNA"/>
</dbReference>